<dbReference type="STRING" id="1111454.HMPREF1250_0586"/>
<dbReference type="PANTHER" id="PTHR38442">
    <property type="entry name" value="INNER MEMBRANE PROTEIN-RELATED"/>
    <property type="match status" value="1"/>
</dbReference>
<evidence type="ECO:0000256" key="1">
    <source>
        <dbReference type="SAM" id="Phobius"/>
    </source>
</evidence>
<feature type="transmembrane region" description="Helical" evidence="1">
    <location>
        <begin position="45"/>
        <end position="64"/>
    </location>
</feature>
<organism evidence="2 3">
    <name type="scientific">Megasphaera vaginalis</name>
    <name type="common">ex Srinivasan et al. 2021</name>
    <dbReference type="NCBI Taxonomy" id="1111454"/>
    <lineage>
        <taxon>Bacteria</taxon>
        <taxon>Bacillati</taxon>
        <taxon>Bacillota</taxon>
        <taxon>Negativicutes</taxon>
        <taxon>Veillonellales</taxon>
        <taxon>Veillonellaceae</taxon>
        <taxon>Megasphaera</taxon>
    </lineage>
</organism>
<gene>
    <name evidence="2" type="ORF">HMPREF1250_0586</name>
</gene>
<name>U7UQ55_9FIRM</name>
<feature type="transmembrane region" description="Helical" evidence="1">
    <location>
        <begin position="15"/>
        <end position="33"/>
    </location>
</feature>
<dbReference type="InterPro" id="IPR007383">
    <property type="entry name" value="DUF445"/>
</dbReference>
<dbReference type="Pfam" id="PF04286">
    <property type="entry name" value="DUF445"/>
    <property type="match status" value="1"/>
</dbReference>
<sequence>MSVPNKMSPPARTHAATYILIAAAIMLLAAFPFRDTFCGGFFTHVSSAALIGGLADWYAVTALFRRPLGIAFKTAIIPNSKVRIAEMARHMVEHEILTVPNMYAVLKHHPILGSTLDYLHTGKGFQAAEHVFGQMLTTFLYTVDIQTLVNAFSSKGGQAVEKIDLAPIMSKAIKIGLRGESGKDFLDFMILYLEKIIRSDMMGQAIGEIYEASLLQYAKRNIFLGWAIKTALKVEVLRPPYVAGILQKKGLSLLTEAKADNSVQREQALRYLWKKTEQIQFNDDWHKRIDSYKNRMYQSLVTRPDTGEAWQRYIRDPERQRRICNWVAAYVIRKLESWRESPDRIEQLNHTLLTFLSQELKKLQEWFGKTAEQEILKYDGTYLAEQLENSVWYDLQVIRINGSLVGALLGAVIYLIMYAVKGGA</sequence>
<dbReference type="eggNOG" id="COG2733">
    <property type="taxonomic scope" value="Bacteria"/>
</dbReference>
<dbReference type="EMBL" id="AWXA01000011">
    <property type="protein sequence ID" value="ERT61034.1"/>
    <property type="molecule type" value="Genomic_DNA"/>
</dbReference>
<protein>
    <submittedName>
        <fullName evidence="2">PF04286 family protein</fullName>
    </submittedName>
</protein>
<dbReference type="Proteomes" id="UP000017090">
    <property type="component" value="Unassembled WGS sequence"/>
</dbReference>
<keyword evidence="1" id="KW-0812">Transmembrane</keyword>
<keyword evidence="1" id="KW-0472">Membrane</keyword>
<accession>U7UQ55</accession>
<evidence type="ECO:0000313" key="2">
    <source>
        <dbReference type="EMBL" id="ERT61034.1"/>
    </source>
</evidence>
<dbReference type="GO" id="GO:0005886">
    <property type="term" value="C:plasma membrane"/>
    <property type="evidence" value="ECO:0007669"/>
    <property type="project" value="TreeGrafter"/>
</dbReference>
<dbReference type="PANTHER" id="PTHR38442:SF1">
    <property type="entry name" value="INNER MEMBRANE PROTEIN"/>
    <property type="match status" value="1"/>
</dbReference>
<reference evidence="2 3" key="1">
    <citation type="submission" date="2013-09" db="EMBL/GenBank/DDBJ databases">
        <authorList>
            <person name="Durkin A.S."/>
            <person name="Haft D.R."/>
            <person name="McCorrison J."/>
            <person name="Torralba M."/>
            <person name="Gillis M."/>
            <person name="Haft D.H."/>
            <person name="Methe B."/>
            <person name="Sutton G."/>
            <person name="Nelson K.E."/>
        </authorList>
    </citation>
    <scope>NUCLEOTIDE SEQUENCE [LARGE SCALE GENOMIC DNA]</scope>
    <source>
        <strain evidence="2 3">BV3C16-1</strain>
    </source>
</reference>
<keyword evidence="1" id="KW-1133">Transmembrane helix</keyword>
<keyword evidence="3" id="KW-1185">Reference proteome</keyword>
<proteinExistence type="predicted"/>
<feature type="transmembrane region" description="Helical" evidence="1">
    <location>
        <begin position="400"/>
        <end position="420"/>
    </location>
</feature>
<comment type="caution">
    <text evidence="2">The sequence shown here is derived from an EMBL/GenBank/DDBJ whole genome shotgun (WGS) entry which is preliminary data.</text>
</comment>
<evidence type="ECO:0000313" key="3">
    <source>
        <dbReference type="Proteomes" id="UP000017090"/>
    </source>
</evidence>
<dbReference type="PATRIC" id="fig|1111454.3.peg.676"/>
<dbReference type="AlphaFoldDB" id="U7UQ55"/>